<dbReference type="Pfam" id="PF01078">
    <property type="entry name" value="Mg_chelatase"/>
    <property type="match status" value="1"/>
</dbReference>
<dbReference type="SUPFAM" id="SSF52540">
    <property type="entry name" value="P-loop containing nucleoside triphosphate hydrolases"/>
    <property type="match status" value="1"/>
</dbReference>
<gene>
    <name evidence="5" type="primary">comM</name>
    <name evidence="5" type="ORF">G6CMJM_00426</name>
</gene>
<dbReference type="InterPro" id="IPR020568">
    <property type="entry name" value="Ribosomal_Su5_D2-typ_SF"/>
</dbReference>
<dbReference type="NCBIfam" id="TIGR00368">
    <property type="entry name" value="YifB family Mg chelatase-like AAA ATPase"/>
    <property type="match status" value="1"/>
</dbReference>
<comment type="similarity">
    <text evidence="1">Belongs to the Mg-chelatase subunits D/I family. ComM subfamily.</text>
</comment>
<dbReference type="PRINTS" id="PR01657">
    <property type="entry name" value="MCMFAMILY"/>
</dbReference>
<dbReference type="InterPro" id="IPR027417">
    <property type="entry name" value="P-loop_NTPase"/>
</dbReference>
<name>A0ABY0FI62_9BACT</name>
<evidence type="ECO:0000313" key="6">
    <source>
        <dbReference type="Proteomes" id="UP001190925"/>
    </source>
</evidence>
<sequence length="500" mass="55294">MVCKVLSAAPLGYEAEIIEVEVDHSKGIPGLQIVGMGNKAIDEAKERVRSAIKNSLLDFPAKKIIINLAPAEIPKDGTLFDLPIAIAILSINGSVKPQDIKGKAFVGELSLDGKLRKVRGILNIIEKLKSIGIKEVIVPEDNAKQAQLLSGINIVGAKTLKDVFLHLKGELKLPNTTDYQIKNTITKKIILDDIIDQEQAKRALTIAIAGRHNILMTGPPGTGKTMLAKVALGLLPELNPTEKMEVLKIHSLVEDVSVNINRPFRSPHHTASNISIIGGGSNAMPGEVSLAHNGILFLDELPEFQKNTIDSLRQPLEDKKISISRSNRKATYPANFMLIATMNPCPCGFFGDKHKECTCSASQISNYQRKISGPILDRIDIIIEVNRIDNNKLLSKKQYSNKEQLSAYNSIQSAKLLQQNRYKSSVFYNSYASLNDVKNNFKISPTAKELLEFATEKLDISIRSYLKIIRVARTIADIDNSEEIKDQHISEALQYRYKSV</sequence>
<dbReference type="Gene3D" id="3.30.230.10">
    <property type="match status" value="1"/>
</dbReference>
<keyword evidence="2" id="KW-0547">Nucleotide-binding</keyword>
<dbReference type="Pfam" id="PF13541">
    <property type="entry name" value="ChlI"/>
    <property type="match status" value="1"/>
</dbReference>
<dbReference type="SUPFAM" id="SSF54211">
    <property type="entry name" value="Ribosomal protein S5 domain 2-like"/>
    <property type="match status" value="1"/>
</dbReference>
<keyword evidence="6" id="KW-1185">Reference proteome</keyword>
<dbReference type="InterPro" id="IPR025943">
    <property type="entry name" value="Sigma_54_int_dom_ATP-bd_2"/>
</dbReference>
<organism evidence="5 6">
    <name type="scientific">Candidatus Nanogingivalis gingivitcus</name>
    <dbReference type="NCBI Taxonomy" id="2171992"/>
    <lineage>
        <taxon>Bacteria</taxon>
        <taxon>Candidatus Saccharimonadota</taxon>
        <taxon>Candidatus Nanosyncoccalia</taxon>
        <taxon>Candidatus Nanogingivales</taxon>
        <taxon>Candidatus Nanogingivalaceae</taxon>
        <taxon>Candidatus Nanogingivalis</taxon>
    </lineage>
</organism>
<dbReference type="InterPro" id="IPR025158">
    <property type="entry name" value="Mg_chelat-rel_C"/>
</dbReference>
<dbReference type="InterPro" id="IPR000523">
    <property type="entry name" value="Mg_chelatse_chII-like_cat_dom"/>
</dbReference>
<reference evidence="5 6" key="2">
    <citation type="journal article" date="2020" name="Cell Rep.">
        <title>Acquisition and Adaptation of Ultra-small Parasitic Reduced Genome Bacteria to Mammalian Hosts.</title>
        <authorList>
            <person name="McLean J.S."/>
            <person name="Bor B."/>
            <person name="Kerns K.A."/>
            <person name="Liu Q."/>
            <person name="To T.T."/>
            <person name="Solden L."/>
            <person name="Hendrickson E.L."/>
            <person name="Wrighton K."/>
            <person name="Shi W."/>
            <person name="He X."/>
        </authorList>
    </citation>
    <scope>NUCLEOTIDE SEQUENCE [LARGE SCALE GENOMIC DNA]</scope>
    <source>
        <strain evidence="5 6">TM7_CMJM_G6_1_HOT_870</strain>
    </source>
</reference>
<evidence type="ECO:0000256" key="2">
    <source>
        <dbReference type="ARBA" id="ARBA00022741"/>
    </source>
</evidence>
<dbReference type="InterPro" id="IPR003593">
    <property type="entry name" value="AAA+_ATPase"/>
</dbReference>
<comment type="caution">
    <text evidence="5">The sequence shown here is derived from an EMBL/GenBank/DDBJ whole genome shotgun (WGS) entry which is preliminary data.</text>
</comment>
<dbReference type="InterPro" id="IPR001208">
    <property type="entry name" value="MCM_dom"/>
</dbReference>
<proteinExistence type="inferred from homology"/>
<dbReference type="PROSITE" id="PS00676">
    <property type="entry name" value="SIGMA54_INTERACT_2"/>
    <property type="match status" value="1"/>
</dbReference>
<dbReference type="InterPro" id="IPR004482">
    <property type="entry name" value="Mg_chelat-rel"/>
</dbReference>
<dbReference type="InterPro" id="IPR014721">
    <property type="entry name" value="Ribsml_uS5_D2-typ_fold_subgr"/>
</dbReference>
<dbReference type="RefSeq" id="WP_129718828.1">
    <property type="nucleotide sequence ID" value="NZ_PRLK01000005.1"/>
</dbReference>
<evidence type="ECO:0000256" key="1">
    <source>
        <dbReference type="ARBA" id="ARBA00006354"/>
    </source>
</evidence>
<feature type="domain" description="AAA+ ATPase" evidence="4">
    <location>
        <begin position="210"/>
        <end position="389"/>
    </location>
</feature>
<dbReference type="Gene3D" id="3.40.50.300">
    <property type="entry name" value="P-loop containing nucleotide triphosphate hydrolases"/>
    <property type="match status" value="1"/>
</dbReference>
<reference evidence="5 6" key="1">
    <citation type="journal article" date="2018" name="bioRxiv">
        <title>Evidence of independent acquisition and adaption of ultra-small bacteria to human hosts across the highly diverse yet reduced genomes of the phylum Saccharibacteria.</title>
        <authorList>
            <person name="McLean J.S."/>
            <person name="Bor B."/>
            <person name="To T.T."/>
            <person name="Liu Q."/>
            <person name="Kearns K.A."/>
            <person name="Solden L.M."/>
            <person name="Wrighton K.C."/>
            <person name="He X."/>
            <person name="Shi W."/>
        </authorList>
    </citation>
    <scope>NUCLEOTIDE SEQUENCE [LARGE SCALE GENOMIC DNA]</scope>
    <source>
        <strain evidence="5 6">TM7_CMJM_G6_1_HOT_870</strain>
    </source>
</reference>
<dbReference type="PANTHER" id="PTHR32039">
    <property type="entry name" value="MAGNESIUM-CHELATASE SUBUNIT CHLI"/>
    <property type="match status" value="1"/>
</dbReference>
<dbReference type="InterPro" id="IPR045006">
    <property type="entry name" value="CHLI-like"/>
</dbReference>
<protein>
    <submittedName>
        <fullName evidence="5">Competence protein ComM</fullName>
    </submittedName>
</protein>
<evidence type="ECO:0000259" key="4">
    <source>
        <dbReference type="SMART" id="SM00382"/>
    </source>
</evidence>
<evidence type="ECO:0000256" key="3">
    <source>
        <dbReference type="ARBA" id="ARBA00022840"/>
    </source>
</evidence>
<evidence type="ECO:0000313" key="5">
    <source>
        <dbReference type="EMBL" id="RYC72619.1"/>
    </source>
</evidence>
<dbReference type="CDD" id="cd00009">
    <property type="entry name" value="AAA"/>
    <property type="match status" value="1"/>
</dbReference>
<dbReference type="PANTHER" id="PTHR32039:SF7">
    <property type="entry name" value="COMPETENCE PROTEIN COMM"/>
    <property type="match status" value="1"/>
</dbReference>
<accession>A0ABY0FI62</accession>
<dbReference type="EMBL" id="PRLK01000005">
    <property type="protein sequence ID" value="RYC72619.1"/>
    <property type="molecule type" value="Genomic_DNA"/>
</dbReference>
<dbReference type="SMART" id="SM00382">
    <property type="entry name" value="AAA"/>
    <property type="match status" value="1"/>
</dbReference>
<dbReference type="Pfam" id="PF13335">
    <property type="entry name" value="Mg_chelatase_C"/>
    <property type="match status" value="1"/>
</dbReference>
<keyword evidence="3" id="KW-0067">ATP-binding</keyword>
<dbReference type="Proteomes" id="UP001190925">
    <property type="component" value="Unassembled WGS sequence"/>
</dbReference>